<evidence type="ECO:0000256" key="1">
    <source>
        <dbReference type="SAM" id="MobiDB-lite"/>
    </source>
</evidence>
<gene>
    <name evidence="2" type="ORF">KP509_02G029600</name>
</gene>
<dbReference type="EMBL" id="CM035407">
    <property type="protein sequence ID" value="KAH7443329.1"/>
    <property type="molecule type" value="Genomic_DNA"/>
</dbReference>
<protein>
    <submittedName>
        <fullName evidence="2">Uncharacterized protein</fullName>
    </submittedName>
</protein>
<dbReference type="AlphaFoldDB" id="A0A8T2VFS6"/>
<feature type="region of interest" description="Disordered" evidence="1">
    <location>
        <begin position="1"/>
        <end position="53"/>
    </location>
</feature>
<name>A0A8T2VFS6_CERRI</name>
<keyword evidence="3" id="KW-1185">Reference proteome</keyword>
<accession>A0A8T2VFS6</accession>
<sequence>MTMRQQSFSRERSLKSSCLADELQPSTMRYVYKHDSRGPPPLDSGNPSSTQTKSFCFSEALHGNATAAGGGKVSSDQYKQAHTESCPHIRSCRWERRLLGSFWCSHPPQCSSLGT</sequence>
<reference evidence="2" key="1">
    <citation type="submission" date="2021-08" db="EMBL/GenBank/DDBJ databases">
        <title>WGS assembly of Ceratopteris richardii.</title>
        <authorList>
            <person name="Marchant D.B."/>
            <person name="Chen G."/>
            <person name="Jenkins J."/>
            <person name="Shu S."/>
            <person name="Leebens-Mack J."/>
            <person name="Grimwood J."/>
            <person name="Schmutz J."/>
            <person name="Soltis P."/>
            <person name="Soltis D."/>
            <person name="Chen Z.-H."/>
        </authorList>
    </citation>
    <scope>NUCLEOTIDE SEQUENCE</scope>
    <source>
        <strain evidence="2">Whitten #5841</strain>
        <tissue evidence="2">Leaf</tissue>
    </source>
</reference>
<proteinExistence type="predicted"/>
<evidence type="ECO:0000313" key="2">
    <source>
        <dbReference type="EMBL" id="KAH7443329.1"/>
    </source>
</evidence>
<dbReference type="Proteomes" id="UP000825935">
    <property type="component" value="Chromosome 2"/>
</dbReference>
<organism evidence="2 3">
    <name type="scientific">Ceratopteris richardii</name>
    <name type="common">Triangle waterfern</name>
    <dbReference type="NCBI Taxonomy" id="49495"/>
    <lineage>
        <taxon>Eukaryota</taxon>
        <taxon>Viridiplantae</taxon>
        <taxon>Streptophyta</taxon>
        <taxon>Embryophyta</taxon>
        <taxon>Tracheophyta</taxon>
        <taxon>Polypodiopsida</taxon>
        <taxon>Polypodiidae</taxon>
        <taxon>Polypodiales</taxon>
        <taxon>Pteridineae</taxon>
        <taxon>Pteridaceae</taxon>
        <taxon>Parkerioideae</taxon>
        <taxon>Ceratopteris</taxon>
    </lineage>
</organism>
<comment type="caution">
    <text evidence="2">The sequence shown here is derived from an EMBL/GenBank/DDBJ whole genome shotgun (WGS) entry which is preliminary data.</text>
</comment>
<evidence type="ECO:0000313" key="3">
    <source>
        <dbReference type="Proteomes" id="UP000825935"/>
    </source>
</evidence>